<gene>
    <name evidence="4" type="ORF">SAMN04487946_109128</name>
</gene>
<accession>A0A1H3ID90</accession>
<dbReference type="Gene3D" id="3.90.226.10">
    <property type="entry name" value="2-enoyl-CoA Hydratase, Chain A, domain 1"/>
    <property type="match status" value="1"/>
</dbReference>
<dbReference type="GO" id="GO:0006635">
    <property type="term" value="P:fatty acid beta-oxidation"/>
    <property type="evidence" value="ECO:0007669"/>
    <property type="project" value="TreeGrafter"/>
</dbReference>
<dbReference type="OrthoDB" id="27846at2157"/>
<dbReference type="Proteomes" id="UP000199170">
    <property type="component" value="Unassembled WGS sequence"/>
</dbReference>
<reference evidence="5" key="1">
    <citation type="submission" date="2016-10" db="EMBL/GenBank/DDBJ databases">
        <authorList>
            <person name="Varghese N."/>
            <person name="Submissions S."/>
        </authorList>
    </citation>
    <scope>NUCLEOTIDE SEQUENCE [LARGE SCALE GENOMIC DNA]</scope>
    <source>
        <strain evidence="5">CGMCC 1.10118</strain>
    </source>
</reference>
<evidence type="ECO:0000256" key="3">
    <source>
        <dbReference type="RuleBase" id="RU003707"/>
    </source>
</evidence>
<dbReference type="EMBL" id="FNPB01000009">
    <property type="protein sequence ID" value="SDY25502.1"/>
    <property type="molecule type" value="Genomic_DNA"/>
</dbReference>
<dbReference type="InterPro" id="IPR018376">
    <property type="entry name" value="Enoyl-CoA_hyd/isom_CS"/>
</dbReference>
<dbReference type="Pfam" id="PF00378">
    <property type="entry name" value="ECH_1"/>
    <property type="match status" value="1"/>
</dbReference>
<protein>
    <submittedName>
        <fullName evidence="4">Enoyl-CoA hydratase/carnithine racemase</fullName>
    </submittedName>
</protein>
<dbReference type="PANTHER" id="PTHR11941:SF54">
    <property type="entry name" value="ENOYL-COA HYDRATASE, MITOCHONDRIAL"/>
    <property type="match status" value="1"/>
</dbReference>
<proteinExistence type="inferred from homology"/>
<dbReference type="AlphaFoldDB" id="A0A1H3ID90"/>
<keyword evidence="5" id="KW-1185">Reference proteome</keyword>
<sequence>MATDYSDQFDTIRCRFDHETGIGRIVLDRPDSLNALSMRTLEELPTAIETFDQLDREGEGVSVRSVVISGAGEDAFCVGVDVDEIGDEQYPFTASSFREALFSVESFGAPVIAEIDGYCVGGGLELALMCDFRLASESSELGFPEVDLGIFPSGVGTTQRLPLLVGPSRAKELCMTGEFLSGSEAAAEGLITDAHPAEELSDAVDAFADELAGKPPLALRAIKDTINQSRNVGLRDGIEYEYRAYLPLLNTDDYAEGAAAFSADRDPEWQGT</sequence>
<organism evidence="4 5">
    <name type="scientific">Halobellus clavatus</name>
    <dbReference type="NCBI Taxonomy" id="660517"/>
    <lineage>
        <taxon>Archaea</taxon>
        <taxon>Methanobacteriati</taxon>
        <taxon>Methanobacteriota</taxon>
        <taxon>Stenosarchaea group</taxon>
        <taxon>Halobacteria</taxon>
        <taxon>Halobacteriales</taxon>
        <taxon>Haloferacaceae</taxon>
        <taxon>Halobellus</taxon>
    </lineage>
</organism>
<evidence type="ECO:0000313" key="5">
    <source>
        <dbReference type="Proteomes" id="UP000199170"/>
    </source>
</evidence>
<dbReference type="Gene3D" id="1.10.12.10">
    <property type="entry name" value="Lyase 2-enoyl-coa Hydratase, Chain A, domain 2"/>
    <property type="match status" value="1"/>
</dbReference>
<dbReference type="PROSITE" id="PS00166">
    <property type="entry name" value="ENOYL_COA_HYDRATASE"/>
    <property type="match status" value="1"/>
</dbReference>
<dbReference type="InterPro" id="IPR014748">
    <property type="entry name" value="Enoyl-CoA_hydra_C"/>
</dbReference>
<evidence type="ECO:0000256" key="2">
    <source>
        <dbReference type="ARBA" id="ARBA00023239"/>
    </source>
</evidence>
<comment type="similarity">
    <text evidence="1 3">Belongs to the enoyl-CoA hydratase/isomerase family.</text>
</comment>
<dbReference type="GO" id="GO:0016829">
    <property type="term" value="F:lyase activity"/>
    <property type="evidence" value="ECO:0007669"/>
    <property type="project" value="UniProtKB-KW"/>
</dbReference>
<evidence type="ECO:0000313" key="4">
    <source>
        <dbReference type="EMBL" id="SDY25502.1"/>
    </source>
</evidence>
<dbReference type="PANTHER" id="PTHR11941">
    <property type="entry name" value="ENOYL-COA HYDRATASE-RELATED"/>
    <property type="match status" value="1"/>
</dbReference>
<name>A0A1H3ID90_9EURY</name>
<keyword evidence="2" id="KW-0456">Lyase</keyword>
<evidence type="ECO:0000256" key="1">
    <source>
        <dbReference type="ARBA" id="ARBA00005254"/>
    </source>
</evidence>
<dbReference type="STRING" id="660517.SAMN04487946_109128"/>
<dbReference type="InterPro" id="IPR029045">
    <property type="entry name" value="ClpP/crotonase-like_dom_sf"/>
</dbReference>
<dbReference type="RefSeq" id="WP_089768117.1">
    <property type="nucleotide sequence ID" value="NZ_FNPB01000009.1"/>
</dbReference>
<dbReference type="InterPro" id="IPR001753">
    <property type="entry name" value="Enoyl-CoA_hydra/iso"/>
</dbReference>
<dbReference type="CDD" id="cd06558">
    <property type="entry name" value="crotonase-like"/>
    <property type="match status" value="1"/>
</dbReference>
<dbReference type="SUPFAM" id="SSF52096">
    <property type="entry name" value="ClpP/crotonase"/>
    <property type="match status" value="1"/>
</dbReference>